<evidence type="ECO:0000256" key="5">
    <source>
        <dbReference type="ARBA" id="ARBA00023136"/>
    </source>
</evidence>
<reference evidence="8 9" key="1">
    <citation type="submission" date="2020-02" db="EMBL/GenBank/DDBJ databases">
        <title>Characterization of phylogenetic diversity of novel bifidobacterial species isolated in Czech ZOOs.</title>
        <authorList>
            <person name="Lugli G.A."/>
            <person name="Vera N.B."/>
            <person name="Ventura M."/>
        </authorList>
    </citation>
    <scope>NUCLEOTIDE SEQUENCE [LARGE SCALE GENOMIC DNA]</scope>
    <source>
        <strain evidence="8 9">DSM 109960</strain>
    </source>
</reference>
<evidence type="ECO:0000256" key="1">
    <source>
        <dbReference type="ARBA" id="ARBA00004651"/>
    </source>
</evidence>
<feature type="transmembrane region" description="Helical" evidence="6">
    <location>
        <begin position="516"/>
        <end position="536"/>
    </location>
</feature>
<keyword evidence="3 6" id="KW-0812">Transmembrane</keyword>
<feature type="transmembrane region" description="Helical" evidence="6">
    <location>
        <begin position="91"/>
        <end position="111"/>
    </location>
</feature>
<keyword evidence="4 6" id="KW-1133">Transmembrane helix</keyword>
<evidence type="ECO:0000259" key="7">
    <source>
        <dbReference type="Pfam" id="PF03772"/>
    </source>
</evidence>
<feature type="transmembrane region" description="Helical" evidence="6">
    <location>
        <begin position="420"/>
        <end position="439"/>
    </location>
</feature>
<evidence type="ECO:0000313" key="8">
    <source>
        <dbReference type="EMBL" id="NMM96099.1"/>
    </source>
</evidence>
<feature type="transmembrane region" description="Helical" evidence="6">
    <location>
        <begin position="392"/>
        <end position="413"/>
    </location>
</feature>
<keyword evidence="9" id="KW-1185">Reference proteome</keyword>
<comment type="subcellular location">
    <subcellularLocation>
        <location evidence="1">Cell membrane</location>
        <topology evidence="1">Multi-pass membrane protein</topology>
    </subcellularLocation>
</comment>
<sequence length="580" mass="61544">MTGDKRQEQGSRDYRLLPVAVAVWGSMLVANRLFAILIEGEPALSSFGVQGITGAMLWPLIAVIAVCGFLVGRRTAIRHMRASCLAPDSRIMAMVVIAAVAVGMASSWAWMSMQWHDSAAAAAREGKASVVAVGTIAEPLKTSTVRDADCQVEVDLDAILIRDIEKQSVARIRVFADRQSCGRMLRGATYRMTGSLSEAEYGATALWLRLESGQSVECIRPPSVFERVRARLQERFFAAVSRLSDQGRVLVPGLTMGVLGQDHVPSDGQWVDGLVNETYAARMEDSFRNAGIMHLMAVSGGHFVLIAGLVRRLCAGLLLPRGVTACGIAISYALLASLMAPGDSVLRALCMGWLGALSLAVGRRTQALSALCCTVIGALLVCPSLATSYGFALSCAAVLGIVILSSPMTVALAKIMPKPVAAALAMTVAAQSTTLPIQVLMEPQLPLLSCLANLLVAPVVSYATLLGLAALACAWISVDAAFVFAWLASGGTRVMEVVAQSLGDAEYSVLPWESGAVGALLVVLLEIAVALAVIYVTRWAKRRRTDDGYAVGRFGRNPKNGLEIWISDTLCLFGGDSWSS</sequence>
<evidence type="ECO:0000313" key="9">
    <source>
        <dbReference type="Proteomes" id="UP000529710"/>
    </source>
</evidence>
<dbReference type="RefSeq" id="WP_169079560.1">
    <property type="nucleotide sequence ID" value="NZ_JAAIIF010000008.1"/>
</dbReference>
<comment type="caution">
    <text evidence="8">The sequence shown here is derived from an EMBL/GenBank/DDBJ whole genome shotgun (WGS) entry which is preliminary data.</text>
</comment>
<feature type="transmembrane region" description="Helical" evidence="6">
    <location>
        <begin position="322"/>
        <end position="339"/>
    </location>
</feature>
<accession>A0A7Y0ETH9</accession>
<dbReference type="InterPro" id="IPR052159">
    <property type="entry name" value="Competence_DNA_uptake"/>
</dbReference>
<keyword evidence="2" id="KW-1003">Cell membrane</keyword>
<feature type="transmembrane region" description="Helical" evidence="6">
    <location>
        <begin position="50"/>
        <end position="71"/>
    </location>
</feature>
<dbReference type="Proteomes" id="UP000529710">
    <property type="component" value="Unassembled WGS sequence"/>
</dbReference>
<dbReference type="EMBL" id="JAAIIF010000008">
    <property type="protein sequence ID" value="NMM96099.1"/>
    <property type="molecule type" value="Genomic_DNA"/>
</dbReference>
<feature type="transmembrane region" description="Helical" evidence="6">
    <location>
        <begin position="16"/>
        <end position="38"/>
    </location>
</feature>
<dbReference type="InterPro" id="IPR004477">
    <property type="entry name" value="ComEC_N"/>
</dbReference>
<organism evidence="8 9">
    <name type="scientific">Bifidobacterium erythrocebi</name>
    <dbReference type="NCBI Taxonomy" id="2675325"/>
    <lineage>
        <taxon>Bacteria</taxon>
        <taxon>Bacillati</taxon>
        <taxon>Actinomycetota</taxon>
        <taxon>Actinomycetes</taxon>
        <taxon>Bifidobacteriales</taxon>
        <taxon>Bifidobacteriaceae</taxon>
        <taxon>Bifidobacterium</taxon>
    </lineage>
</organism>
<dbReference type="GO" id="GO:0005886">
    <property type="term" value="C:plasma membrane"/>
    <property type="evidence" value="ECO:0007669"/>
    <property type="project" value="UniProtKB-SubCell"/>
</dbReference>
<dbReference type="Pfam" id="PF03772">
    <property type="entry name" value="Competence"/>
    <property type="match status" value="1"/>
</dbReference>
<evidence type="ECO:0000256" key="3">
    <source>
        <dbReference type="ARBA" id="ARBA00022692"/>
    </source>
</evidence>
<feature type="domain" description="ComEC/Rec2-related protein" evidence="7">
    <location>
        <begin position="281"/>
        <end position="533"/>
    </location>
</feature>
<name>A0A7Y0ETH9_9BIFI</name>
<keyword evidence="5 6" id="KW-0472">Membrane</keyword>
<dbReference type="NCBIfam" id="TIGR00360">
    <property type="entry name" value="ComEC_N-term"/>
    <property type="match status" value="1"/>
</dbReference>
<feature type="transmembrane region" description="Helical" evidence="6">
    <location>
        <begin position="345"/>
        <end position="361"/>
    </location>
</feature>
<protein>
    <submittedName>
        <fullName evidence="8">ComA protein</fullName>
    </submittedName>
</protein>
<dbReference type="AlphaFoldDB" id="A0A7Y0ETH9"/>
<dbReference type="PANTHER" id="PTHR30619:SF7">
    <property type="entry name" value="BETA-LACTAMASE DOMAIN PROTEIN"/>
    <property type="match status" value="1"/>
</dbReference>
<feature type="transmembrane region" description="Helical" evidence="6">
    <location>
        <begin position="291"/>
        <end position="310"/>
    </location>
</feature>
<evidence type="ECO:0000256" key="2">
    <source>
        <dbReference type="ARBA" id="ARBA00022475"/>
    </source>
</evidence>
<evidence type="ECO:0000256" key="6">
    <source>
        <dbReference type="SAM" id="Phobius"/>
    </source>
</evidence>
<proteinExistence type="predicted"/>
<gene>
    <name evidence="8" type="ORF">G1C98_0835</name>
</gene>
<evidence type="ECO:0000256" key="4">
    <source>
        <dbReference type="ARBA" id="ARBA00022989"/>
    </source>
</evidence>
<dbReference type="PANTHER" id="PTHR30619">
    <property type="entry name" value="DNA INTERNALIZATION/COMPETENCE PROTEIN COMEC/REC2"/>
    <property type="match status" value="1"/>
</dbReference>
<feature type="transmembrane region" description="Helical" evidence="6">
    <location>
        <begin position="368"/>
        <end position="386"/>
    </location>
</feature>